<protein>
    <submittedName>
        <fullName evidence="2">DNA topoisomerase 1</fullName>
        <ecNumber evidence="2">5.99.1.2</ecNumber>
    </submittedName>
</protein>
<reference evidence="3" key="1">
    <citation type="submission" date="2018-06" db="EMBL/GenBank/DDBJ databases">
        <authorList>
            <consortium name="Pathogen Informatics"/>
        </authorList>
    </citation>
    <scope>NUCLEOTIDE SEQUENCE [LARGE SCALE GENOMIC DNA]</scope>
    <source>
        <strain evidence="3">NCTC10124</strain>
    </source>
</reference>
<evidence type="ECO:0000259" key="1">
    <source>
        <dbReference type="PROSITE" id="PS50880"/>
    </source>
</evidence>
<dbReference type="Proteomes" id="UP000259328">
    <property type="component" value="Chromosome"/>
</dbReference>
<organism evidence="2 3">
    <name type="scientific">Mycoplasmopsis synoviae</name>
    <name type="common">Mycoplasma synoviae</name>
    <dbReference type="NCBI Taxonomy" id="2109"/>
    <lineage>
        <taxon>Bacteria</taxon>
        <taxon>Bacillati</taxon>
        <taxon>Mycoplasmatota</taxon>
        <taxon>Mycoplasmoidales</taxon>
        <taxon>Metamycoplasmataceae</taxon>
        <taxon>Mycoplasmopsis</taxon>
    </lineage>
</organism>
<dbReference type="Pfam" id="PF01751">
    <property type="entry name" value="Toprim"/>
    <property type="match status" value="1"/>
</dbReference>
<evidence type="ECO:0000313" key="3">
    <source>
        <dbReference type="Proteomes" id="UP000259328"/>
    </source>
</evidence>
<dbReference type="EMBL" id="LS991953">
    <property type="protein sequence ID" value="SYV93420.1"/>
    <property type="molecule type" value="Genomic_DNA"/>
</dbReference>
<keyword evidence="2" id="KW-0413">Isomerase</keyword>
<feature type="non-terminal residue" evidence="2">
    <location>
        <position position="54"/>
    </location>
</feature>
<gene>
    <name evidence="2" type="primary">topA_3</name>
    <name evidence="2" type="ORF">NCTC10124_01160</name>
</gene>
<dbReference type="InterPro" id="IPR006171">
    <property type="entry name" value="TOPRIM_dom"/>
</dbReference>
<name>A0A3B0PBH9_MYCSY</name>
<accession>A0A3B0PBH9</accession>
<dbReference type="PANTHER" id="PTHR42785">
    <property type="entry name" value="DNA TOPOISOMERASE, TYPE IA, CORE"/>
    <property type="match status" value="1"/>
</dbReference>
<dbReference type="InterPro" id="IPR000380">
    <property type="entry name" value="Topo_IA"/>
</dbReference>
<dbReference type="SUPFAM" id="SSF56712">
    <property type="entry name" value="Prokaryotic type I DNA topoisomerase"/>
    <property type="match status" value="1"/>
</dbReference>
<dbReference type="EC" id="5.99.1.2" evidence="2"/>
<dbReference type="GO" id="GO:0003917">
    <property type="term" value="F:DNA topoisomerase type I (single strand cut, ATP-independent) activity"/>
    <property type="evidence" value="ECO:0007669"/>
    <property type="project" value="InterPro"/>
</dbReference>
<proteinExistence type="predicted"/>
<dbReference type="InterPro" id="IPR023405">
    <property type="entry name" value="Topo_IA_core_domain"/>
</dbReference>
<dbReference type="PROSITE" id="PS50880">
    <property type="entry name" value="TOPRIM"/>
    <property type="match status" value="1"/>
</dbReference>
<sequence length="54" mass="6304">MVYIATDPDREGESIGENLVSYLKLNDNYKRVTYNEITKDAILKAFDNPHDLNW</sequence>
<evidence type="ECO:0000313" key="2">
    <source>
        <dbReference type="EMBL" id="SYV93420.1"/>
    </source>
</evidence>
<dbReference type="AlphaFoldDB" id="A0A3B0PBH9"/>
<dbReference type="GO" id="GO:0006265">
    <property type="term" value="P:DNA topological change"/>
    <property type="evidence" value="ECO:0007669"/>
    <property type="project" value="InterPro"/>
</dbReference>
<dbReference type="PANTHER" id="PTHR42785:SF1">
    <property type="entry name" value="DNA TOPOISOMERASE"/>
    <property type="match status" value="1"/>
</dbReference>
<dbReference type="Gene3D" id="3.40.50.140">
    <property type="match status" value="1"/>
</dbReference>
<dbReference type="GO" id="GO:0003677">
    <property type="term" value="F:DNA binding"/>
    <property type="evidence" value="ECO:0007669"/>
    <property type="project" value="InterPro"/>
</dbReference>
<feature type="domain" description="Toprim" evidence="1">
    <location>
        <begin position="1"/>
        <end position="37"/>
    </location>
</feature>